<dbReference type="GO" id="GO:0006979">
    <property type="term" value="P:response to oxidative stress"/>
    <property type="evidence" value="ECO:0007669"/>
    <property type="project" value="InterPro"/>
</dbReference>
<dbReference type="Gene3D" id="2.170.150.20">
    <property type="entry name" value="Peptide methionine sulfoxide reductase"/>
    <property type="match status" value="1"/>
</dbReference>
<dbReference type="AlphaFoldDB" id="A0A9X4XFM5"/>
<dbReference type="PROSITE" id="PS51790">
    <property type="entry name" value="MSRB"/>
    <property type="match status" value="1"/>
</dbReference>
<gene>
    <name evidence="3 5" type="primary">msrB</name>
    <name evidence="5" type="ORF">GMA92_03860</name>
</gene>
<evidence type="ECO:0000256" key="2">
    <source>
        <dbReference type="ARBA" id="ARBA00048488"/>
    </source>
</evidence>
<dbReference type="EMBL" id="WMQE01000006">
    <property type="protein sequence ID" value="MTK20572.1"/>
    <property type="molecule type" value="Genomic_DNA"/>
</dbReference>
<comment type="catalytic activity">
    <reaction evidence="2 3">
        <text>L-methionyl-[protein] + [thioredoxin]-disulfide + H2O = L-methionyl-(R)-S-oxide-[protein] + [thioredoxin]-dithiol</text>
        <dbReference type="Rhea" id="RHEA:24164"/>
        <dbReference type="Rhea" id="RHEA-COMP:10698"/>
        <dbReference type="Rhea" id="RHEA-COMP:10700"/>
        <dbReference type="Rhea" id="RHEA-COMP:12313"/>
        <dbReference type="Rhea" id="RHEA-COMP:12314"/>
        <dbReference type="ChEBI" id="CHEBI:15377"/>
        <dbReference type="ChEBI" id="CHEBI:16044"/>
        <dbReference type="ChEBI" id="CHEBI:29950"/>
        <dbReference type="ChEBI" id="CHEBI:45764"/>
        <dbReference type="ChEBI" id="CHEBI:50058"/>
        <dbReference type="EC" id="1.8.4.12"/>
    </reaction>
</comment>
<dbReference type="GO" id="GO:0030091">
    <property type="term" value="P:protein repair"/>
    <property type="evidence" value="ECO:0007669"/>
    <property type="project" value="InterPro"/>
</dbReference>
<dbReference type="SUPFAM" id="SSF51316">
    <property type="entry name" value="Mss4-like"/>
    <property type="match status" value="1"/>
</dbReference>
<comment type="caution">
    <text evidence="5">The sequence shown here is derived from an EMBL/GenBank/DDBJ whole genome shotgun (WGS) entry which is preliminary data.</text>
</comment>
<dbReference type="EC" id="1.8.4.12" evidence="3"/>
<dbReference type="Proteomes" id="UP000487649">
    <property type="component" value="Unassembled WGS sequence"/>
</dbReference>
<name>A0A9X4XFM5_9FIRM</name>
<dbReference type="InterPro" id="IPR028427">
    <property type="entry name" value="Met_Sox_Rdtase_MsrB"/>
</dbReference>
<protein>
    <recommendedName>
        <fullName evidence="3">Peptide methionine sulfoxide reductase MsrB</fullName>
        <ecNumber evidence="3">1.8.4.12</ecNumber>
    </recommendedName>
    <alternativeName>
        <fullName evidence="3">Peptide-methionine (R)-S-oxide reductase</fullName>
    </alternativeName>
</protein>
<dbReference type="NCBIfam" id="TIGR00357">
    <property type="entry name" value="peptide-methionine (R)-S-oxide reductase MsrB"/>
    <property type="match status" value="1"/>
</dbReference>
<sequence>MKYQKPTQDELRARLTPMQYEVTQNNGTEPPFTNEYDQYFEEGIYVDVVSGEPLFLSRDKFHSGCGWPAFSKPIHRSMIKEKADWSHQMHRIEVRSQKADSHLGHVFNDGPLSSGGLRYCINSAALRFIPKSNMKEAGYGQYIELL</sequence>
<dbReference type="InterPro" id="IPR002579">
    <property type="entry name" value="Met_Sox_Rdtase_MsrB_dom"/>
</dbReference>
<comment type="similarity">
    <text evidence="3">Belongs to the MsrB Met sulfoxide reductase family.</text>
</comment>
<evidence type="ECO:0000256" key="1">
    <source>
        <dbReference type="ARBA" id="ARBA00023002"/>
    </source>
</evidence>
<accession>A0A9X4XFM5</accession>
<dbReference type="GO" id="GO:0005737">
    <property type="term" value="C:cytoplasm"/>
    <property type="evidence" value="ECO:0007669"/>
    <property type="project" value="TreeGrafter"/>
</dbReference>
<dbReference type="FunFam" id="2.170.150.20:FF:000003">
    <property type="entry name" value="Peptide methionine sulfoxide reductase MsrB"/>
    <property type="match status" value="1"/>
</dbReference>
<keyword evidence="1 3" id="KW-0560">Oxidoreductase</keyword>
<feature type="active site" description="Nucleophile" evidence="3">
    <location>
        <position position="120"/>
    </location>
</feature>
<evidence type="ECO:0000259" key="4">
    <source>
        <dbReference type="PROSITE" id="PS51790"/>
    </source>
</evidence>
<evidence type="ECO:0000256" key="3">
    <source>
        <dbReference type="HAMAP-Rule" id="MF_01400"/>
    </source>
</evidence>
<evidence type="ECO:0000313" key="6">
    <source>
        <dbReference type="Proteomes" id="UP000487649"/>
    </source>
</evidence>
<reference evidence="5 6" key="1">
    <citation type="journal article" date="2019" name="Nat. Med.">
        <title>A library of human gut bacterial isolates paired with longitudinal multiomics data enables mechanistic microbiome research.</title>
        <authorList>
            <person name="Poyet M."/>
            <person name="Groussin M."/>
            <person name="Gibbons S.M."/>
            <person name="Avila-Pacheco J."/>
            <person name="Jiang X."/>
            <person name="Kearney S.M."/>
            <person name="Perrotta A.R."/>
            <person name="Berdy B."/>
            <person name="Zhao S."/>
            <person name="Lieberman T.D."/>
            <person name="Swanson P.K."/>
            <person name="Smith M."/>
            <person name="Roesemann S."/>
            <person name="Alexander J.E."/>
            <person name="Rich S.A."/>
            <person name="Livny J."/>
            <person name="Vlamakis H."/>
            <person name="Clish C."/>
            <person name="Bullock K."/>
            <person name="Deik A."/>
            <person name="Scott J."/>
            <person name="Pierce K.A."/>
            <person name="Xavier R.J."/>
            <person name="Alm E.J."/>
        </authorList>
    </citation>
    <scope>NUCLEOTIDE SEQUENCE [LARGE SCALE GENOMIC DNA]</scope>
    <source>
        <strain evidence="5 6">BIOML-A198</strain>
    </source>
</reference>
<dbReference type="HAMAP" id="MF_01400">
    <property type="entry name" value="MsrB"/>
    <property type="match status" value="1"/>
</dbReference>
<comment type="caution">
    <text evidence="3">Lacks conserved residue(s) required for the propagation of feature annotation.</text>
</comment>
<proteinExistence type="inferred from homology"/>
<feature type="domain" description="MsrB" evidence="4">
    <location>
        <begin position="8"/>
        <end position="131"/>
    </location>
</feature>
<dbReference type="Pfam" id="PF01641">
    <property type="entry name" value="SelR"/>
    <property type="match status" value="1"/>
</dbReference>
<dbReference type="PANTHER" id="PTHR10173:SF59">
    <property type="entry name" value="PEPTIDE METHIONINE SULFOXIDE REDUCTASE MSRA_MSRB"/>
    <property type="match status" value="1"/>
</dbReference>
<dbReference type="GO" id="GO:0033743">
    <property type="term" value="F:peptide-methionine (R)-S-oxide reductase activity"/>
    <property type="evidence" value="ECO:0007669"/>
    <property type="project" value="UniProtKB-UniRule"/>
</dbReference>
<dbReference type="InterPro" id="IPR011057">
    <property type="entry name" value="Mss4-like_sf"/>
</dbReference>
<evidence type="ECO:0000313" key="5">
    <source>
        <dbReference type="EMBL" id="MTK20572.1"/>
    </source>
</evidence>
<dbReference type="PANTHER" id="PTHR10173">
    <property type="entry name" value="METHIONINE SULFOXIDE REDUCTASE"/>
    <property type="match status" value="1"/>
</dbReference>
<organism evidence="5 6">
    <name type="scientific">Turicibacter sanguinis</name>
    <dbReference type="NCBI Taxonomy" id="154288"/>
    <lineage>
        <taxon>Bacteria</taxon>
        <taxon>Bacillati</taxon>
        <taxon>Bacillota</taxon>
        <taxon>Erysipelotrichia</taxon>
        <taxon>Erysipelotrichales</taxon>
        <taxon>Turicibacteraceae</taxon>
        <taxon>Turicibacter</taxon>
    </lineage>
</organism>